<accession>A0A2P2MEY5</accession>
<dbReference type="AlphaFoldDB" id="A0A2P2MEY5"/>
<protein>
    <submittedName>
        <fullName evidence="1">Uncharacterized protein</fullName>
    </submittedName>
</protein>
<dbReference type="EMBL" id="GGEC01048334">
    <property type="protein sequence ID" value="MBX28818.1"/>
    <property type="molecule type" value="Transcribed_RNA"/>
</dbReference>
<proteinExistence type="predicted"/>
<sequence>MTSIPFDLTFYYSIVS</sequence>
<evidence type="ECO:0000313" key="1">
    <source>
        <dbReference type="EMBL" id="MBX28818.1"/>
    </source>
</evidence>
<organism evidence="1">
    <name type="scientific">Rhizophora mucronata</name>
    <name type="common">Asiatic mangrove</name>
    <dbReference type="NCBI Taxonomy" id="61149"/>
    <lineage>
        <taxon>Eukaryota</taxon>
        <taxon>Viridiplantae</taxon>
        <taxon>Streptophyta</taxon>
        <taxon>Embryophyta</taxon>
        <taxon>Tracheophyta</taxon>
        <taxon>Spermatophyta</taxon>
        <taxon>Magnoliopsida</taxon>
        <taxon>eudicotyledons</taxon>
        <taxon>Gunneridae</taxon>
        <taxon>Pentapetalae</taxon>
        <taxon>rosids</taxon>
        <taxon>fabids</taxon>
        <taxon>Malpighiales</taxon>
        <taxon>Rhizophoraceae</taxon>
        <taxon>Rhizophora</taxon>
    </lineage>
</organism>
<reference evidence="1" key="1">
    <citation type="submission" date="2018-02" db="EMBL/GenBank/DDBJ databases">
        <title>Rhizophora mucronata_Transcriptome.</title>
        <authorList>
            <person name="Meera S.P."/>
            <person name="Sreeshan A."/>
            <person name="Augustine A."/>
        </authorList>
    </citation>
    <scope>NUCLEOTIDE SEQUENCE</scope>
    <source>
        <tissue evidence="1">Leaf</tissue>
    </source>
</reference>
<name>A0A2P2MEY5_RHIMU</name>